<accession>A0A1J5SWX9</accession>
<name>A0A1J5SWX9_9ZZZZ</name>
<evidence type="ECO:0000313" key="1">
    <source>
        <dbReference type="EMBL" id="OIR04526.1"/>
    </source>
</evidence>
<protein>
    <recommendedName>
        <fullName evidence="2">PilZ domain-containing protein</fullName>
    </recommendedName>
</protein>
<sequence length="549" mass="63323">MQFIQNIFKKFSQSEKVETFSWLSELKGMDDVSAIKFCAEKLNADFQKNVFNGEQNLNKLFQIDEKTHTIVERITTHYVNIDHINTELEERIENTVYLYHRQLFLIYLHLIENLVLPNHDALPTMLARAISNATQMIKWRYYSYQSAPANVWLQLAKLYMVAEQRLLLDDSIEAYIDQKTKKISTAYIEACMLGTLESLSLKCQQIELASNMLAAWAEKTTIDKIYNEEKHLFFVDTVSNTSAKRIRNFKPADTYRYWCFDDFNINIELCLSLIEFNIVPQQHTVKEFIKNPYALSTLEVLRTEWSRLEYKRQRRSEDRYQTAKLATTAFGFEEACYQIEINEKKQMQGRRTSTLNDNIRNEKPTFNRQTIGFADPNIIYMDLGESDSNIVDESSKGLGFHISKHANEVSLGMMVCITVKEKESITKIGTIRSIRPIAGGKLHIGVEVFSASAIRVEATAMSLNVAPHITKGSDAAIEFTKAVTTGFACLFLPRESNISMQETLIFPKYQFNKNELYKINISGNSKVIKSNDILEQREDWVRTTFAQAS</sequence>
<evidence type="ECO:0008006" key="2">
    <source>
        <dbReference type="Google" id="ProtNLM"/>
    </source>
</evidence>
<reference evidence="1" key="1">
    <citation type="submission" date="2016-10" db="EMBL/GenBank/DDBJ databases">
        <title>Sequence of Gallionella enrichment culture.</title>
        <authorList>
            <person name="Poehlein A."/>
            <person name="Muehling M."/>
            <person name="Daniel R."/>
        </authorList>
    </citation>
    <scope>NUCLEOTIDE SEQUENCE</scope>
</reference>
<proteinExistence type="predicted"/>
<organism evidence="1">
    <name type="scientific">mine drainage metagenome</name>
    <dbReference type="NCBI Taxonomy" id="410659"/>
    <lineage>
        <taxon>unclassified sequences</taxon>
        <taxon>metagenomes</taxon>
        <taxon>ecological metagenomes</taxon>
    </lineage>
</organism>
<dbReference type="EMBL" id="MLJW01000057">
    <property type="protein sequence ID" value="OIR04526.1"/>
    <property type="molecule type" value="Genomic_DNA"/>
</dbReference>
<comment type="caution">
    <text evidence="1">The sequence shown here is derived from an EMBL/GenBank/DDBJ whole genome shotgun (WGS) entry which is preliminary data.</text>
</comment>
<gene>
    <name evidence="1" type="ORF">GALL_134620</name>
</gene>
<dbReference type="AlphaFoldDB" id="A0A1J5SWX9"/>